<dbReference type="AlphaFoldDB" id="C5EA41"/>
<dbReference type="Proteomes" id="UP000005084">
    <property type="component" value="Unassembled WGS sequence"/>
</dbReference>
<gene>
    <name evidence="1" type="ORF">BLIG_00836</name>
</gene>
<dbReference type="HOGENOM" id="CLU_097174_0_0_11"/>
<organism evidence="1">
    <name type="scientific">Bifidobacterium longum subsp. infantis CCUG 52486</name>
    <dbReference type="NCBI Taxonomy" id="537937"/>
    <lineage>
        <taxon>Bacteria</taxon>
        <taxon>Bacillati</taxon>
        <taxon>Actinomycetota</taxon>
        <taxon>Actinomycetes</taxon>
        <taxon>Bifidobacteriales</taxon>
        <taxon>Bifidobacteriaceae</taxon>
        <taxon>Bifidobacterium</taxon>
    </lineage>
</organism>
<dbReference type="EMBL" id="DS990239">
    <property type="protein sequence ID" value="EEQ54885.1"/>
    <property type="molecule type" value="Genomic_DNA"/>
</dbReference>
<evidence type="ECO:0000313" key="1">
    <source>
        <dbReference type="EMBL" id="EEQ54885.1"/>
    </source>
</evidence>
<protein>
    <submittedName>
        <fullName evidence="1">Uncharacterized protein</fullName>
    </submittedName>
</protein>
<proteinExistence type="predicted"/>
<sequence>MSFPAIAIPARIPGCMVRKRGGMVIGPDGCGFDMRSPSEMEADDARREADEAAHAPRMAVTSRIRRVAQPPDGYLPLSLFDEVRLADPVPLYAFEDVPADVTGLAVDYLSRVARGVPARDAFRVPLAGARLVGRSADAERLLAMVDGFSDRSVRAACLLCGFDAASRRGPARWRAGRVIDPGPATVYNVRRMVARTLRFMDRVGPVVWEGFTFDGGYTDRVTSGDGDLLTADGLWDLKVSRWPPNPTYTLQLLVYWRLGLHSTHPEYLRVRRLGLYNARSDTMWSVPVARIGADAVRAVERDVIGYADGL</sequence>
<name>C5EA41_BIFLI</name>
<accession>C5EA41</accession>
<reference evidence="1" key="1">
    <citation type="submission" date="2008-08" db="EMBL/GenBank/DDBJ databases">
        <title>Annotation of Bifidobacterium longum subsp. infantis CCUG 52486.</title>
        <authorList>
            <consortium name="The Broad Institute Genome Sequencing Platform"/>
            <person name="Gougoulias C."/>
            <person name="Tuohy K.M."/>
            <person name="Gibson G.R."/>
            <person name="Ward D."/>
            <person name="Mehta T."/>
            <person name="Young S."/>
            <person name="Jaffe D."/>
            <person name="Gnerre S."/>
            <person name="Berlin A."/>
            <person name="Heiman D."/>
            <person name="Hepburn T."/>
            <person name="Shea T."/>
            <person name="Sykes S."/>
            <person name="Alvarado L."/>
            <person name="Kodira C."/>
            <person name="Borodovsky M."/>
            <person name="Lander E."/>
            <person name="Galagan J."/>
            <person name="Nusbaum C."/>
            <person name="Birren B."/>
        </authorList>
    </citation>
    <scope>NUCLEOTIDE SEQUENCE [LARGE SCALE GENOMIC DNA]</scope>
    <source>
        <strain evidence="1">CCUG 52486</strain>
    </source>
</reference>